<proteinExistence type="inferred from homology"/>
<dbReference type="EMBL" id="JAHHUM010001569">
    <property type="protein sequence ID" value="KAK5610435.1"/>
    <property type="molecule type" value="Genomic_DNA"/>
</dbReference>
<evidence type="ECO:0000313" key="4">
    <source>
        <dbReference type="Proteomes" id="UP001311232"/>
    </source>
</evidence>
<dbReference type="InterPro" id="IPR050944">
    <property type="entry name" value="FAM83"/>
</dbReference>
<feature type="non-terminal residue" evidence="3">
    <location>
        <position position="204"/>
    </location>
</feature>
<dbReference type="PANTHER" id="PTHR16181">
    <property type="entry name" value="PROTEIN FAM83A-RELATED"/>
    <property type="match status" value="1"/>
</dbReference>
<dbReference type="PANTHER" id="PTHR16181:SF29">
    <property type="entry name" value="PROTEIN FAM83A-RELATED"/>
    <property type="match status" value="1"/>
</dbReference>
<organism evidence="3 4">
    <name type="scientific">Crenichthys baileyi</name>
    <name type="common">White River springfish</name>
    <dbReference type="NCBI Taxonomy" id="28760"/>
    <lineage>
        <taxon>Eukaryota</taxon>
        <taxon>Metazoa</taxon>
        <taxon>Chordata</taxon>
        <taxon>Craniata</taxon>
        <taxon>Vertebrata</taxon>
        <taxon>Euteleostomi</taxon>
        <taxon>Actinopterygii</taxon>
        <taxon>Neopterygii</taxon>
        <taxon>Teleostei</taxon>
        <taxon>Neoteleostei</taxon>
        <taxon>Acanthomorphata</taxon>
        <taxon>Ovalentaria</taxon>
        <taxon>Atherinomorphae</taxon>
        <taxon>Cyprinodontiformes</taxon>
        <taxon>Goodeidae</taxon>
        <taxon>Crenichthys</taxon>
    </lineage>
</organism>
<comment type="similarity">
    <text evidence="1">Belongs to the FAM83 family.</text>
</comment>
<dbReference type="SUPFAM" id="SSF56024">
    <property type="entry name" value="Phospholipase D/nuclease"/>
    <property type="match status" value="1"/>
</dbReference>
<dbReference type="Proteomes" id="UP001311232">
    <property type="component" value="Unassembled WGS sequence"/>
</dbReference>
<evidence type="ECO:0000259" key="2">
    <source>
        <dbReference type="Pfam" id="PF07894"/>
    </source>
</evidence>
<feature type="domain" description="Scaffolding anchor of CK1" evidence="2">
    <location>
        <begin position="17"/>
        <end position="196"/>
    </location>
</feature>
<name>A0AAV9RNC6_9TELE</name>
<evidence type="ECO:0000256" key="1">
    <source>
        <dbReference type="ARBA" id="ARBA00006937"/>
    </source>
</evidence>
<sequence>MSNSQEQSLNENVVFLPVDESSPQFLYSEREREAVEGLLSSGPEAFYSFIGPEISRCFLSPEEVTQICSWAQNYHCNEPSVEDQNGYESSFDSENFCSTYNPYHWDVPVPNLDLGWPEKPPWVPQNSITVHSSRPAEGDLQVREIIRQHLQTAKTVIAIVTDQLTDNAIIFDLHTAASRGVPVYVILNQRSLQENFTLNRLRHP</sequence>
<evidence type="ECO:0000313" key="3">
    <source>
        <dbReference type="EMBL" id="KAK5610435.1"/>
    </source>
</evidence>
<reference evidence="3 4" key="1">
    <citation type="submission" date="2021-06" db="EMBL/GenBank/DDBJ databases">
        <authorList>
            <person name="Palmer J.M."/>
        </authorList>
    </citation>
    <scope>NUCLEOTIDE SEQUENCE [LARGE SCALE GENOMIC DNA]</scope>
    <source>
        <strain evidence="3 4">MEX-2019</strain>
        <tissue evidence="3">Muscle</tissue>
    </source>
</reference>
<dbReference type="InterPro" id="IPR012461">
    <property type="entry name" value="SACK1"/>
</dbReference>
<dbReference type="GO" id="GO:0019901">
    <property type="term" value="F:protein kinase binding"/>
    <property type="evidence" value="ECO:0007669"/>
    <property type="project" value="TreeGrafter"/>
</dbReference>
<dbReference type="GO" id="GO:0007165">
    <property type="term" value="P:signal transduction"/>
    <property type="evidence" value="ECO:0007669"/>
    <property type="project" value="TreeGrafter"/>
</dbReference>
<gene>
    <name evidence="3" type="ORF">CRENBAI_004654</name>
</gene>
<accession>A0AAV9RNC6</accession>
<keyword evidence="4" id="KW-1185">Reference proteome</keyword>
<protein>
    <recommendedName>
        <fullName evidence="2">Scaffolding anchor of CK1 domain-containing protein</fullName>
    </recommendedName>
</protein>
<dbReference type="AlphaFoldDB" id="A0AAV9RNC6"/>
<dbReference type="Gene3D" id="3.30.870.10">
    <property type="entry name" value="Endonuclease Chain A"/>
    <property type="match status" value="1"/>
</dbReference>
<comment type="caution">
    <text evidence="3">The sequence shown here is derived from an EMBL/GenBank/DDBJ whole genome shotgun (WGS) entry which is preliminary data.</text>
</comment>
<dbReference type="Pfam" id="PF07894">
    <property type="entry name" value="SACK1"/>
    <property type="match status" value="1"/>
</dbReference>